<keyword evidence="3" id="KW-1185">Reference proteome</keyword>
<dbReference type="EnsemblPlants" id="KEH42265">
    <property type="protein sequence ID" value="KEH42265"/>
    <property type="gene ID" value="MTR_1g066650"/>
</dbReference>
<dbReference type="EMBL" id="CM001217">
    <property type="protein sequence ID" value="KEH42265.1"/>
    <property type="molecule type" value="Genomic_DNA"/>
</dbReference>
<dbReference type="AlphaFoldDB" id="A0A072VW02"/>
<dbReference type="HOGENOM" id="CLU_2200831_0_0_1"/>
<accession>A0A072VW02</accession>
<reference evidence="1 3" key="2">
    <citation type="journal article" date="2014" name="BMC Genomics">
        <title>An improved genome release (version Mt4.0) for the model legume Medicago truncatula.</title>
        <authorList>
            <person name="Tang H."/>
            <person name="Krishnakumar V."/>
            <person name="Bidwell S."/>
            <person name="Rosen B."/>
            <person name="Chan A."/>
            <person name="Zhou S."/>
            <person name="Gentzbittel L."/>
            <person name="Childs K.L."/>
            <person name="Yandell M."/>
            <person name="Gundlach H."/>
            <person name="Mayer K.F."/>
            <person name="Schwartz D.C."/>
            <person name="Town C.D."/>
        </authorList>
    </citation>
    <scope>GENOME REANNOTATION</scope>
    <source>
        <strain evidence="1">A17</strain>
        <strain evidence="2 3">cv. Jemalong A17</strain>
    </source>
</reference>
<proteinExistence type="predicted"/>
<reference evidence="2" key="3">
    <citation type="submission" date="2015-04" db="UniProtKB">
        <authorList>
            <consortium name="EnsemblPlants"/>
        </authorList>
    </citation>
    <scope>IDENTIFICATION</scope>
    <source>
        <strain evidence="2">cv. Jemalong A17</strain>
    </source>
</reference>
<evidence type="ECO:0000313" key="1">
    <source>
        <dbReference type="EMBL" id="KEH42265.1"/>
    </source>
</evidence>
<gene>
    <name evidence="1" type="ordered locus">MTR_1g066650</name>
</gene>
<evidence type="ECO:0000313" key="2">
    <source>
        <dbReference type="EnsemblPlants" id="KEH42265"/>
    </source>
</evidence>
<evidence type="ECO:0000313" key="3">
    <source>
        <dbReference type="Proteomes" id="UP000002051"/>
    </source>
</evidence>
<dbReference type="Proteomes" id="UP000002051">
    <property type="component" value="Unassembled WGS sequence"/>
</dbReference>
<name>A0A072VW02_MEDTR</name>
<organism evidence="1 3">
    <name type="scientific">Medicago truncatula</name>
    <name type="common">Barrel medic</name>
    <name type="synonym">Medicago tribuloides</name>
    <dbReference type="NCBI Taxonomy" id="3880"/>
    <lineage>
        <taxon>Eukaryota</taxon>
        <taxon>Viridiplantae</taxon>
        <taxon>Streptophyta</taxon>
        <taxon>Embryophyta</taxon>
        <taxon>Tracheophyta</taxon>
        <taxon>Spermatophyta</taxon>
        <taxon>Magnoliopsida</taxon>
        <taxon>eudicotyledons</taxon>
        <taxon>Gunneridae</taxon>
        <taxon>Pentapetalae</taxon>
        <taxon>rosids</taxon>
        <taxon>fabids</taxon>
        <taxon>Fabales</taxon>
        <taxon>Fabaceae</taxon>
        <taxon>Papilionoideae</taxon>
        <taxon>50 kb inversion clade</taxon>
        <taxon>NPAAA clade</taxon>
        <taxon>Hologalegina</taxon>
        <taxon>IRL clade</taxon>
        <taxon>Trifolieae</taxon>
        <taxon>Medicago</taxon>
    </lineage>
</organism>
<protein>
    <submittedName>
        <fullName evidence="1">ABC transporter family protein, putative</fullName>
    </submittedName>
</protein>
<reference evidence="1 3" key="1">
    <citation type="journal article" date="2011" name="Nature">
        <title>The Medicago genome provides insight into the evolution of rhizobial symbioses.</title>
        <authorList>
            <person name="Young N.D."/>
            <person name="Debelle F."/>
            <person name="Oldroyd G.E."/>
            <person name="Geurts R."/>
            <person name="Cannon S.B."/>
            <person name="Udvardi M.K."/>
            <person name="Benedito V.A."/>
            <person name="Mayer K.F."/>
            <person name="Gouzy J."/>
            <person name="Schoof H."/>
            <person name="Van de Peer Y."/>
            <person name="Proost S."/>
            <person name="Cook D.R."/>
            <person name="Meyers B.C."/>
            <person name="Spannagl M."/>
            <person name="Cheung F."/>
            <person name="De Mita S."/>
            <person name="Krishnakumar V."/>
            <person name="Gundlach H."/>
            <person name="Zhou S."/>
            <person name="Mudge J."/>
            <person name="Bharti A.K."/>
            <person name="Murray J.D."/>
            <person name="Naoumkina M.A."/>
            <person name="Rosen B."/>
            <person name="Silverstein K.A."/>
            <person name="Tang H."/>
            <person name="Rombauts S."/>
            <person name="Zhao P.X."/>
            <person name="Zhou P."/>
            <person name="Barbe V."/>
            <person name="Bardou P."/>
            <person name="Bechner M."/>
            <person name="Bellec A."/>
            <person name="Berger A."/>
            <person name="Berges H."/>
            <person name="Bidwell S."/>
            <person name="Bisseling T."/>
            <person name="Choisne N."/>
            <person name="Couloux A."/>
            <person name="Denny R."/>
            <person name="Deshpande S."/>
            <person name="Dai X."/>
            <person name="Doyle J.J."/>
            <person name="Dudez A.M."/>
            <person name="Farmer A.D."/>
            <person name="Fouteau S."/>
            <person name="Franken C."/>
            <person name="Gibelin C."/>
            <person name="Gish J."/>
            <person name="Goldstein S."/>
            <person name="Gonzalez A.J."/>
            <person name="Green P.J."/>
            <person name="Hallab A."/>
            <person name="Hartog M."/>
            <person name="Hua A."/>
            <person name="Humphray S.J."/>
            <person name="Jeong D.H."/>
            <person name="Jing Y."/>
            <person name="Jocker A."/>
            <person name="Kenton S.M."/>
            <person name="Kim D.J."/>
            <person name="Klee K."/>
            <person name="Lai H."/>
            <person name="Lang C."/>
            <person name="Lin S."/>
            <person name="Macmil S.L."/>
            <person name="Magdelenat G."/>
            <person name="Matthews L."/>
            <person name="McCorrison J."/>
            <person name="Monaghan E.L."/>
            <person name="Mun J.H."/>
            <person name="Najar F.Z."/>
            <person name="Nicholson C."/>
            <person name="Noirot C."/>
            <person name="O'Bleness M."/>
            <person name="Paule C.R."/>
            <person name="Poulain J."/>
            <person name="Prion F."/>
            <person name="Qin B."/>
            <person name="Qu C."/>
            <person name="Retzel E.F."/>
            <person name="Riddle C."/>
            <person name="Sallet E."/>
            <person name="Samain S."/>
            <person name="Samson N."/>
            <person name="Sanders I."/>
            <person name="Saurat O."/>
            <person name="Scarpelli C."/>
            <person name="Schiex T."/>
            <person name="Segurens B."/>
            <person name="Severin A.J."/>
            <person name="Sherrier D.J."/>
            <person name="Shi R."/>
            <person name="Sims S."/>
            <person name="Singer S.R."/>
            <person name="Sinharoy S."/>
            <person name="Sterck L."/>
            <person name="Viollet A."/>
            <person name="Wang B.B."/>
            <person name="Wang K."/>
            <person name="Wang M."/>
            <person name="Wang X."/>
            <person name="Warfsmann J."/>
            <person name="Weissenbach J."/>
            <person name="White D.D."/>
            <person name="White J.D."/>
            <person name="Wiley G.B."/>
            <person name="Wincker P."/>
            <person name="Xing Y."/>
            <person name="Yang L."/>
            <person name="Yao Z."/>
            <person name="Ying F."/>
            <person name="Zhai J."/>
            <person name="Zhou L."/>
            <person name="Zuber A."/>
            <person name="Denarie J."/>
            <person name="Dixon R.A."/>
            <person name="May G.D."/>
            <person name="Schwartz D.C."/>
            <person name="Rogers J."/>
            <person name="Quetier F."/>
            <person name="Town C.D."/>
            <person name="Roe B.A."/>
        </authorList>
    </citation>
    <scope>NUCLEOTIDE SEQUENCE [LARGE SCALE GENOMIC DNA]</scope>
    <source>
        <strain evidence="1">A17</strain>
        <strain evidence="2 3">cv. Jemalong A17</strain>
    </source>
</reference>
<sequence>MTNEASKSIGPLVLYLPKINEMVFTSSLFPRFIRLNHTVPAESVNVRFLLKNVSGVAKPGRLLTIMEPSSSEKTIFLIVLVGLLAASPRLHLSGLLEFNESLFCGKSD</sequence>